<evidence type="ECO:0000313" key="2">
    <source>
        <dbReference type="EMBL" id="KNY24816.1"/>
    </source>
</evidence>
<dbReference type="eggNOG" id="COG1475">
    <property type="taxonomic scope" value="Bacteria"/>
</dbReference>
<evidence type="ECO:0000313" key="3">
    <source>
        <dbReference type="Proteomes" id="UP000036923"/>
    </source>
</evidence>
<evidence type="ECO:0000256" key="1">
    <source>
        <dbReference type="SAM" id="Coils"/>
    </source>
</evidence>
<name>A0A0L6JG36_9FIRM</name>
<proteinExistence type="predicted"/>
<keyword evidence="3" id="KW-1185">Reference proteome</keyword>
<reference evidence="3" key="1">
    <citation type="submission" date="2015-07" db="EMBL/GenBank/DDBJ databases">
        <title>Near-Complete Genome Sequence of the Cellulolytic Bacterium Bacteroides (Pseudobacteroides) cellulosolvens ATCC 35603.</title>
        <authorList>
            <person name="Dassa B."/>
            <person name="Utturkar S.M."/>
            <person name="Klingeman D.M."/>
            <person name="Hurt R.A."/>
            <person name="Keller M."/>
            <person name="Xu J."/>
            <person name="Reddy Y.H.K."/>
            <person name="Borovok I."/>
            <person name="Grinberg I.R."/>
            <person name="Lamed R."/>
            <person name="Zhivin O."/>
            <person name="Bayer E.A."/>
            <person name="Brown S.D."/>
        </authorList>
    </citation>
    <scope>NUCLEOTIDE SEQUENCE [LARGE SCALE GENOMIC DNA]</scope>
    <source>
        <strain evidence="3">DSM 2933</strain>
    </source>
</reference>
<organism evidence="2 3">
    <name type="scientific">Pseudobacteroides cellulosolvens ATCC 35603 = DSM 2933</name>
    <dbReference type="NCBI Taxonomy" id="398512"/>
    <lineage>
        <taxon>Bacteria</taxon>
        <taxon>Bacillati</taxon>
        <taxon>Bacillota</taxon>
        <taxon>Clostridia</taxon>
        <taxon>Eubacteriales</taxon>
        <taxon>Oscillospiraceae</taxon>
        <taxon>Pseudobacteroides</taxon>
    </lineage>
</organism>
<dbReference type="STRING" id="398512.Bccel_0073"/>
<dbReference type="RefSeq" id="WP_050752933.1">
    <property type="nucleotide sequence ID" value="NZ_JQKC01000009.1"/>
</dbReference>
<accession>A0A0L6JG36</accession>
<dbReference type="AlphaFoldDB" id="A0A0L6JG36"/>
<protein>
    <submittedName>
        <fullName evidence="2">Uncharacterized protein</fullName>
    </submittedName>
</protein>
<comment type="caution">
    <text evidence="2">The sequence shown here is derived from an EMBL/GenBank/DDBJ whole genome shotgun (WGS) entry which is preliminary data.</text>
</comment>
<dbReference type="OrthoDB" id="1864099at2"/>
<keyword evidence="1" id="KW-0175">Coiled coil</keyword>
<feature type="coiled-coil region" evidence="1">
    <location>
        <begin position="413"/>
        <end position="515"/>
    </location>
</feature>
<dbReference type="Proteomes" id="UP000036923">
    <property type="component" value="Unassembled WGS sequence"/>
</dbReference>
<gene>
    <name evidence="2" type="ORF">Bccel_0073</name>
</gene>
<dbReference type="EMBL" id="LGTC01000001">
    <property type="protein sequence ID" value="KNY24816.1"/>
    <property type="molecule type" value="Genomic_DNA"/>
</dbReference>
<sequence length="671" mass="76336">MKTTYYTKCGKVAFEKNSTSVVTRFEDVNEHCGQCPFIQHTNTTRKGEEVHITYCQAGSKKPNHKTEYHTCSENDSTTLDIISLDWELLKEIYEYATSVAGCTATAESFKNAFHATDKADCRKSLPIYFENNKKGKAAKKTIIDKYFKKTESDPEITCKECKSFIPDKAFSKIGKCEAKHSIVEIIQADKCGKFEPIREEVKEVNCKKDKCSFNNGEGACGFDDNDANNAMFAQLAQEAIKLGCKNAKLKKAFHDQPCIIQDAPEDKFKEESVDTSNFDSEHVEQNIPDTINEVSNNVQTFDYSSVDNDTAAFLQDKANRITEIRIKSVIAIGKELKEAQEKLANNKTGTFQSWVESLGITPKTAYNYINGFDYIVKNFHNIEDAQNIQPSLLFAISKPSSPVELQEKVLDGTVKTHKEYKELEAQLKAANELAETYKANWENERSENDELEDKLYQKKEKIDKYIKEVELLKSQLSEAKASGNDEEVHMLREELEEAEKKISDLEQQLKDTPIEVPAVQEVIPDHVQQELQQLRNNNQKNADYNLVSNLMAGFNALHFGQLQNYAVVLRSNNSRMGIDRVKEMIKDFRMKIESLDDYLDEESDPSLNYLEDTDQISIDNYGHSFCSMCQHTDPDQVSDEDLDNNKVYCLISCTSVGMDDKACSNFEQINF</sequence>